<dbReference type="Proteomes" id="UP000075683">
    <property type="component" value="Unassembled WGS sequence"/>
</dbReference>
<proteinExistence type="predicted"/>
<dbReference type="PANTHER" id="PTHR43072">
    <property type="entry name" value="N-ACETYLTRANSFERASE"/>
    <property type="match status" value="1"/>
</dbReference>
<dbReference type="SUPFAM" id="SSF55729">
    <property type="entry name" value="Acyl-CoA N-acyltransferases (Nat)"/>
    <property type="match status" value="1"/>
</dbReference>
<evidence type="ECO:0000313" key="4">
    <source>
        <dbReference type="EMBL" id="KYD07574.1"/>
    </source>
</evidence>
<dbReference type="PANTHER" id="PTHR43072:SF23">
    <property type="entry name" value="UPF0039 PROTEIN C11D3.02C"/>
    <property type="match status" value="1"/>
</dbReference>
<name>A0A150L5J3_9BACI</name>
<dbReference type="OrthoDB" id="9798006at2"/>
<organism evidence="4 5">
    <name type="scientific">Caldibacillus debilis</name>
    <dbReference type="NCBI Taxonomy" id="301148"/>
    <lineage>
        <taxon>Bacteria</taxon>
        <taxon>Bacillati</taxon>
        <taxon>Bacillota</taxon>
        <taxon>Bacilli</taxon>
        <taxon>Bacillales</taxon>
        <taxon>Bacillaceae</taxon>
        <taxon>Caldibacillus</taxon>
    </lineage>
</organism>
<evidence type="ECO:0000259" key="3">
    <source>
        <dbReference type="PROSITE" id="PS51186"/>
    </source>
</evidence>
<dbReference type="GO" id="GO:0016747">
    <property type="term" value="F:acyltransferase activity, transferring groups other than amino-acyl groups"/>
    <property type="evidence" value="ECO:0007669"/>
    <property type="project" value="InterPro"/>
</dbReference>
<evidence type="ECO:0000256" key="2">
    <source>
        <dbReference type="ARBA" id="ARBA00023315"/>
    </source>
</evidence>
<dbReference type="AlphaFoldDB" id="A0A150L5J3"/>
<dbReference type="STRING" id="301148.B4135_4255"/>
<dbReference type="RefSeq" id="WP_061570338.1">
    <property type="nucleotide sequence ID" value="NZ_LQYT01000147.1"/>
</dbReference>
<accession>A0A150L5J3</accession>
<protein>
    <recommendedName>
        <fullName evidence="3">N-acetyltransferase domain-containing protein</fullName>
    </recommendedName>
</protein>
<feature type="domain" description="N-acetyltransferase" evidence="3">
    <location>
        <begin position="1"/>
        <end position="154"/>
    </location>
</feature>
<dbReference type="InterPro" id="IPR016181">
    <property type="entry name" value="Acyl_CoA_acyltransferase"/>
</dbReference>
<evidence type="ECO:0000256" key="1">
    <source>
        <dbReference type="ARBA" id="ARBA00022679"/>
    </source>
</evidence>
<reference evidence="4 5" key="1">
    <citation type="submission" date="2016-01" db="EMBL/GenBank/DDBJ databases">
        <title>Draft Genome Sequences of Seven Thermophilic Sporeformers Isolated from Foods.</title>
        <authorList>
            <person name="Berendsen E.M."/>
            <person name="Wells-Bennik M.H."/>
            <person name="Krawcyk A.O."/>
            <person name="De Jong A."/>
            <person name="Holsappel S."/>
            <person name="Eijlander R.T."/>
            <person name="Kuipers O.P."/>
        </authorList>
    </citation>
    <scope>NUCLEOTIDE SEQUENCE [LARGE SCALE GENOMIC DNA]</scope>
    <source>
        <strain evidence="4 5">B4135</strain>
    </source>
</reference>
<sequence length="163" mass="18203">MNIRSFRKEDWPQVKEIYEQGIATGNATFDTESPAFEKWVSSVADGLCLVAEDEEGIHGWVKVSKVSSRCAYAGVGEVSIYIRDRSRGKGVGKKLLQAIIEESEKKGYWTLQAGIFPENSASLSLHEKAGFRKIGVQERIGKLNGVWRDVVLLERRSRKAGND</sequence>
<dbReference type="Pfam" id="PF13420">
    <property type="entry name" value="Acetyltransf_4"/>
    <property type="match status" value="1"/>
</dbReference>
<keyword evidence="2" id="KW-0012">Acyltransferase</keyword>
<gene>
    <name evidence="4" type="ORF">B4135_4255</name>
</gene>
<dbReference type="PROSITE" id="PS51186">
    <property type="entry name" value="GNAT"/>
    <property type="match status" value="1"/>
</dbReference>
<comment type="caution">
    <text evidence="4">The sequence shown here is derived from an EMBL/GenBank/DDBJ whole genome shotgun (WGS) entry which is preliminary data.</text>
</comment>
<dbReference type="CDD" id="cd04301">
    <property type="entry name" value="NAT_SF"/>
    <property type="match status" value="1"/>
</dbReference>
<evidence type="ECO:0000313" key="5">
    <source>
        <dbReference type="Proteomes" id="UP000075683"/>
    </source>
</evidence>
<dbReference type="Gene3D" id="3.40.630.30">
    <property type="match status" value="1"/>
</dbReference>
<keyword evidence="1" id="KW-0808">Transferase</keyword>
<dbReference type="InterPro" id="IPR000182">
    <property type="entry name" value="GNAT_dom"/>
</dbReference>
<dbReference type="PATRIC" id="fig|301148.3.peg.2650"/>
<dbReference type="EMBL" id="LQYT01000147">
    <property type="protein sequence ID" value="KYD07574.1"/>
    <property type="molecule type" value="Genomic_DNA"/>
</dbReference>